<proteinExistence type="predicted"/>
<keyword evidence="3" id="KW-1185">Reference proteome</keyword>
<dbReference type="InterPro" id="IPR049128">
    <property type="entry name" value="Pop8-like_dom"/>
</dbReference>
<gene>
    <name evidence="2" type="ORF">Triagg1_10892</name>
</gene>
<comment type="caution">
    <text evidence="2">The sequence shown here is derived from an EMBL/GenBank/DDBJ whole genome shotgun (WGS) entry which is preliminary data.</text>
</comment>
<evidence type="ECO:0000313" key="3">
    <source>
        <dbReference type="Proteomes" id="UP001273209"/>
    </source>
</evidence>
<protein>
    <recommendedName>
        <fullName evidence="1">Ribonucleases P/MRP subunit Pop8-like domain-containing protein</fullName>
    </recommendedName>
</protein>
<dbReference type="GeneID" id="87914918"/>
<dbReference type="GO" id="GO:0005655">
    <property type="term" value="C:nucleolar ribonuclease P complex"/>
    <property type="evidence" value="ECO:0007669"/>
    <property type="project" value="InterPro"/>
</dbReference>
<evidence type="ECO:0000259" key="1">
    <source>
        <dbReference type="Pfam" id="PF20976"/>
    </source>
</evidence>
<dbReference type="Proteomes" id="UP001273209">
    <property type="component" value="Unassembled WGS sequence"/>
</dbReference>
<dbReference type="PANTHER" id="PTHR28173">
    <property type="entry name" value="RIBONUCLEASES P/MRP PROTEIN SUBUNIT POP8"/>
    <property type="match status" value="1"/>
</dbReference>
<dbReference type="GO" id="GO:0004526">
    <property type="term" value="F:ribonuclease P activity"/>
    <property type="evidence" value="ECO:0007669"/>
    <property type="project" value="TreeGrafter"/>
</dbReference>
<dbReference type="GO" id="GO:0000172">
    <property type="term" value="C:ribonuclease MRP complex"/>
    <property type="evidence" value="ECO:0007669"/>
    <property type="project" value="InterPro"/>
</dbReference>
<dbReference type="InterPro" id="IPR020347">
    <property type="entry name" value="Pop8"/>
</dbReference>
<evidence type="ECO:0000313" key="2">
    <source>
        <dbReference type="EMBL" id="KAK4060043.1"/>
    </source>
</evidence>
<feature type="domain" description="Ribonucleases P/MRP subunit Pop8-like" evidence="1">
    <location>
        <begin position="47"/>
        <end position="121"/>
    </location>
</feature>
<organism evidence="2 3">
    <name type="scientific">Trichoderma aggressivum f. europaeum</name>
    <dbReference type="NCBI Taxonomy" id="173218"/>
    <lineage>
        <taxon>Eukaryota</taxon>
        <taxon>Fungi</taxon>
        <taxon>Dikarya</taxon>
        <taxon>Ascomycota</taxon>
        <taxon>Pezizomycotina</taxon>
        <taxon>Sordariomycetes</taxon>
        <taxon>Hypocreomycetidae</taxon>
        <taxon>Hypocreales</taxon>
        <taxon>Hypocreaceae</taxon>
        <taxon>Trichoderma</taxon>
    </lineage>
</organism>
<dbReference type="GO" id="GO:0000294">
    <property type="term" value="P:nuclear-transcribed mRNA catabolic process, RNase MRP-dependent"/>
    <property type="evidence" value="ECO:0007669"/>
    <property type="project" value="TreeGrafter"/>
</dbReference>
<dbReference type="RefSeq" id="XP_062750146.1">
    <property type="nucleotide sequence ID" value="XM_062895013.1"/>
</dbReference>
<dbReference type="PANTHER" id="PTHR28173:SF1">
    <property type="entry name" value="RIBONUCLEASES P_MRP PROTEIN SUBUNIT POP8"/>
    <property type="match status" value="1"/>
</dbReference>
<name>A0AAE1I6E8_9HYPO</name>
<dbReference type="GO" id="GO:0000171">
    <property type="term" value="F:ribonuclease MRP activity"/>
    <property type="evidence" value="ECO:0007669"/>
    <property type="project" value="TreeGrafter"/>
</dbReference>
<dbReference type="GO" id="GO:0034965">
    <property type="term" value="P:intronic box C/D snoRNA processing"/>
    <property type="evidence" value="ECO:0007669"/>
    <property type="project" value="TreeGrafter"/>
</dbReference>
<dbReference type="Pfam" id="PF20976">
    <property type="entry name" value="Pop8"/>
    <property type="match status" value="1"/>
</dbReference>
<dbReference type="EMBL" id="JAWRVG010000092">
    <property type="protein sequence ID" value="KAK4060043.1"/>
    <property type="molecule type" value="Genomic_DNA"/>
</dbReference>
<dbReference type="GO" id="GO:0008033">
    <property type="term" value="P:tRNA processing"/>
    <property type="evidence" value="ECO:0007669"/>
    <property type="project" value="InterPro"/>
</dbReference>
<dbReference type="AlphaFoldDB" id="A0AAE1I6E8"/>
<sequence length="157" mass="17504">MELTPFHLNYLFKMSQNSNLKAERSILDKTRLQKSHELLTCTIKTPPFSYVHLELLTNPPDAAVELDNLQVKSYCTAALRQFLGLTGTAIPLDVLKVEGSESWVRVPREDLGSFAAALTAWKGTSDGGVESLLRIKQCSDWLGTMVGSHGQDRLWNN</sequence>
<reference evidence="2" key="1">
    <citation type="submission" date="2023-11" db="EMBL/GenBank/DDBJ databases">
        <title>The genome sequences of three competitors of mushroom-forming fungi.</title>
        <authorList>
            <person name="Beijen E."/>
            <person name="Ohm R.A."/>
        </authorList>
    </citation>
    <scope>NUCLEOTIDE SEQUENCE</scope>
    <source>
        <strain evidence="2">CBS 100526</strain>
    </source>
</reference>
<accession>A0AAE1I6E8</accession>